<keyword evidence="4" id="KW-0472">Membrane</keyword>
<proteinExistence type="inferred from homology"/>
<dbReference type="WBParaSite" id="PgR085_g031_t03">
    <property type="protein sequence ID" value="PgR085_g031_t03"/>
    <property type="gene ID" value="PgR085_g031"/>
</dbReference>
<comment type="similarity">
    <text evidence="2">Belongs to the CAP family.</text>
</comment>
<evidence type="ECO:0000256" key="3">
    <source>
        <dbReference type="ARBA" id="ARBA00022475"/>
    </source>
</evidence>
<comment type="subcellular location">
    <subcellularLocation>
        <location evidence="1">Cell membrane</location>
        <topology evidence="1">Peripheral membrane protein</topology>
    </subcellularLocation>
</comment>
<dbReference type="SUPFAM" id="SSF101278">
    <property type="entry name" value="N-terminal domain of adenylylcyclase associated protein, CAP"/>
    <property type="match status" value="1"/>
</dbReference>
<keyword evidence="3" id="KW-1003">Cell membrane</keyword>
<dbReference type="GO" id="GO:0000902">
    <property type="term" value="P:cell morphogenesis"/>
    <property type="evidence" value="ECO:0007669"/>
    <property type="project" value="TreeGrafter"/>
</dbReference>
<dbReference type="WBParaSite" id="PgR085_g031_t16">
    <property type="protein sequence ID" value="PgR085_g031_t16"/>
    <property type="gene ID" value="PgR085_g031"/>
</dbReference>
<dbReference type="Pfam" id="PF08603">
    <property type="entry name" value="CAP_C"/>
    <property type="match status" value="1"/>
</dbReference>
<dbReference type="WBParaSite" id="PgR085_g031_t08">
    <property type="protein sequence ID" value="PgR085_g031_t08"/>
    <property type="gene ID" value="PgR085_g031"/>
</dbReference>
<dbReference type="PROSITE" id="PS01089">
    <property type="entry name" value="CAP_2"/>
    <property type="match status" value="1"/>
</dbReference>
<evidence type="ECO:0000259" key="6">
    <source>
        <dbReference type="PROSITE" id="PS51329"/>
    </source>
</evidence>
<organism evidence="7 10">
    <name type="scientific">Parascaris univalens</name>
    <name type="common">Nematode worm</name>
    <dbReference type="NCBI Taxonomy" id="6257"/>
    <lineage>
        <taxon>Eukaryota</taxon>
        <taxon>Metazoa</taxon>
        <taxon>Ecdysozoa</taxon>
        <taxon>Nematoda</taxon>
        <taxon>Chromadorea</taxon>
        <taxon>Rhabditida</taxon>
        <taxon>Spirurina</taxon>
        <taxon>Ascaridomorpha</taxon>
        <taxon>Ascaridoidea</taxon>
        <taxon>Ascarididae</taxon>
        <taxon>Parascaris</taxon>
    </lineage>
</organism>
<reference evidence="8 9" key="1">
    <citation type="submission" date="2022-11" db="UniProtKB">
        <authorList>
            <consortium name="WormBaseParasite"/>
        </authorList>
    </citation>
    <scope>IDENTIFICATION</scope>
</reference>
<dbReference type="Proteomes" id="UP000887569">
    <property type="component" value="Unplaced"/>
</dbReference>
<dbReference type="WBParaSite" id="PgR085_g031_t15">
    <property type="protein sequence ID" value="PgR085_g031_t15"/>
    <property type="gene ID" value="PgR085_g031"/>
</dbReference>
<protein>
    <submittedName>
        <fullName evidence="8 9">C-CAP/cofactor C-like domain-containing protein</fullName>
    </submittedName>
</protein>
<dbReference type="WBParaSite" id="PgR085_g031_t09">
    <property type="protein sequence ID" value="PgR085_g031_t09"/>
    <property type="gene ID" value="PgR085_g031"/>
</dbReference>
<dbReference type="SMART" id="SM00673">
    <property type="entry name" value="CARP"/>
    <property type="match status" value="2"/>
</dbReference>
<sequence>MYESVYFGTPKPFGQHSTAYRAVSGGAPVARPASSMAVLITPLPEKADETTSKDLALVLGGDRSAFTKTESDQRGFKNLTSSSVSQSGGNERWLQEGMPQKGRWNSSFAFLESAAEPKMSVQQSEAWTQGGTFKTQYQQVATEVPVARQVPIQFEGQSSTRQPLLERKVIPVRIEGASLTSVNPYHKEYQSSQHSGVRRPNSAVPFGEHASSNVMQISSGGDVCLEKEQAQPRDTDHSTDVAANTASEMSCFDRVQVFRGRQKPAEQPQRHNYTSLHYVPARPSFLQRRTSDSKLPSVDIASVATTVSSTAEQPDTPVTNAMVNVAKNVREELEHDPKFRQRAESMGERIRRAPTLTHHPPRQSPSLLQMESYFSNLQRHKSAMELSQTTVPLTASAQPFNADAVHNIFSGTTTESRDSDADASNAPSDTSHTPATSLSLPASSVLSSQAQTTFSAKTLCEPSRSTLRKTPHVCLNGFSVQSRQIRSAPTPPPKPQIHDDDINRDEEAAKTAIFTVKTANRSENIEKSDRTDKLSDDVSTTISGQTVFVIRPHSLKFATADEPTDVSTAQCASSPPGILLKTSPYSTPDTTVNKPQKRVVFQCDEQTMRKMGAGDCHSVTTTGGFSVQQELPPCVRQYDDTVEEPLQRFLRLSCDIGGDVKMMGEKVSSAFTQQRNFIWNAAGQKEPSATELTEKLSTLVKLLEEIGALKESKRNTPQFNHLSAVSEGIQALGWLTVKPTPAPFVKDMNDASMFYVNRVRNEHKNGDKIHLEWTKSWVDLLNSLQTYVRQVHTTGLVWNSNPGACAAVSAARGSSPQSASAPSAGAAPPPPPPPPVLPPDLLSTSGKSSSADRAALFAEINKGEDITKGLRKVTADMQTHKNPALRAQGQASGDITKCESKTTPSTAKKDEVVKPAKTWLENGKQWNVEYHKNNQNIIVEITDMKQTVYVFKCEGSVIQVKGKVNSITLDSCKKTSIVFDSLLSQVEVINCQGVQIQTLGAMPTLSIQKTDGCQVYLSKEAMGAEIVTSKSSEMNVLVPTDISGDFMEFPVPEQFKTVFDGKKLQTTVSDIV</sequence>
<dbReference type="FunFam" id="2.160.20.70:FF:000001">
    <property type="entry name" value="Adenylyl cyclase-associated protein"/>
    <property type="match status" value="1"/>
</dbReference>
<dbReference type="GO" id="GO:0008179">
    <property type="term" value="F:adenylate cyclase binding"/>
    <property type="evidence" value="ECO:0007669"/>
    <property type="project" value="TreeGrafter"/>
</dbReference>
<dbReference type="WBParaSite" id="PgR085_g031_t02">
    <property type="protein sequence ID" value="PgR085_g031_t02"/>
    <property type="gene ID" value="PgR085_g031"/>
</dbReference>
<dbReference type="InterPro" id="IPR016098">
    <property type="entry name" value="CAP/MinC_C"/>
</dbReference>
<dbReference type="InterPro" id="IPR036222">
    <property type="entry name" value="CAP_N_sf"/>
</dbReference>
<dbReference type="GO" id="GO:0005886">
    <property type="term" value="C:plasma membrane"/>
    <property type="evidence" value="ECO:0007669"/>
    <property type="project" value="UniProtKB-SubCell"/>
</dbReference>
<dbReference type="AlphaFoldDB" id="A0A915C4V9"/>
<dbReference type="InterPro" id="IPR028417">
    <property type="entry name" value="CAP_CS_C"/>
</dbReference>
<feature type="domain" description="C-CAP/cofactor C-like" evidence="6">
    <location>
        <begin position="915"/>
        <end position="1051"/>
    </location>
</feature>
<dbReference type="WBParaSite" id="PgR085_g031_t18">
    <property type="protein sequence ID" value="PgR085_g031_t18"/>
    <property type="gene ID" value="PgR085_g031"/>
</dbReference>
<dbReference type="WBParaSite" id="PgR085_g031_t14">
    <property type="protein sequence ID" value="PgR085_g031_t14"/>
    <property type="gene ID" value="PgR085_g031"/>
</dbReference>
<dbReference type="PANTHER" id="PTHR10652">
    <property type="entry name" value="ADENYLYL CYCLASE-ASSOCIATED PROTEIN"/>
    <property type="match status" value="1"/>
</dbReference>
<dbReference type="InterPro" id="IPR001837">
    <property type="entry name" value="Adenylate_cyclase-assoc_CAP"/>
</dbReference>
<feature type="region of interest" description="Disordered" evidence="5">
    <location>
        <begin position="412"/>
        <end position="444"/>
    </location>
</feature>
<evidence type="ECO:0000313" key="8">
    <source>
        <dbReference type="WBParaSite" id="PgR085_g031_t02"/>
    </source>
</evidence>
<accession>A0A915C4V9</accession>
<evidence type="ECO:0000256" key="2">
    <source>
        <dbReference type="ARBA" id="ARBA00007659"/>
    </source>
</evidence>
<feature type="compositionally biased region" description="Pro residues" evidence="5">
    <location>
        <begin position="827"/>
        <end position="838"/>
    </location>
</feature>
<feature type="compositionally biased region" description="Low complexity" evidence="5">
    <location>
        <begin position="809"/>
        <end position="826"/>
    </location>
</feature>
<evidence type="ECO:0000313" key="9">
    <source>
        <dbReference type="WBParaSite" id="PgR085_g031_t03"/>
    </source>
</evidence>
<keyword evidence="7" id="KW-1185">Reference proteome</keyword>
<feature type="region of interest" description="Disordered" evidence="5">
    <location>
        <begin position="879"/>
        <end position="909"/>
    </location>
</feature>
<dbReference type="FunFam" id="1.25.40.330:FF:000001">
    <property type="entry name" value="Adenylyl cyclase-associated protein"/>
    <property type="match status" value="1"/>
</dbReference>
<dbReference type="WBParaSite" id="PgR085_g031_t11">
    <property type="protein sequence ID" value="PgR085_g031_t11"/>
    <property type="gene ID" value="PgR085_g031"/>
</dbReference>
<dbReference type="WBParaSite" id="PgR085_g031_t13">
    <property type="protein sequence ID" value="PgR085_g031_t13"/>
    <property type="gene ID" value="PgR085_g031"/>
</dbReference>
<dbReference type="WBParaSite" id="PgR085_g031_t07">
    <property type="protein sequence ID" value="PgR085_g031_t07"/>
    <property type="gene ID" value="PgR085_g031"/>
</dbReference>
<feature type="region of interest" description="Disordered" evidence="5">
    <location>
        <begin position="808"/>
        <end position="848"/>
    </location>
</feature>
<dbReference type="WBParaSite" id="PgR085_g031_t12">
    <property type="protein sequence ID" value="PgR085_g031_t12"/>
    <property type="gene ID" value="PgR085_g031"/>
</dbReference>
<dbReference type="WBParaSite" id="PgR085_g031_t05">
    <property type="protein sequence ID" value="PgR085_g031_t05"/>
    <property type="gene ID" value="PgR085_g031"/>
</dbReference>
<feature type="compositionally biased region" description="Low complexity" evidence="5">
    <location>
        <begin position="422"/>
        <end position="444"/>
    </location>
</feature>
<dbReference type="WBParaSite" id="PgR085_g031_t17">
    <property type="protein sequence ID" value="PgR085_g031_t17"/>
    <property type="gene ID" value="PgR085_g031"/>
</dbReference>
<dbReference type="InterPro" id="IPR036223">
    <property type="entry name" value="CAP_C_sf"/>
</dbReference>
<dbReference type="Pfam" id="PF21938">
    <property type="entry name" value="CAP_N"/>
    <property type="match status" value="1"/>
</dbReference>
<evidence type="ECO:0000256" key="1">
    <source>
        <dbReference type="ARBA" id="ARBA00004202"/>
    </source>
</evidence>
<evidence type="ECO:0000256" key="5">
    <source>
        <dbReference type="SAM" id="MobiDB-lite"/>
    </source>
</evidence>
<dbReference type="Gene3D" id="2.160.20.70">
    <property type="match status" value="1"/>
</dbReference>
<evidence type="ECO:0000256" key="4">
    <source>
        <dbReference type="ARBA" id="ARBA00023136"/>
    </source>
</evidence>
<dbReference type="WBParaSite" id="PgR085_g031_t04">
    <property type="protein sequence ID" value="PgR085_g031_t04"/>
    <property type="gene ID" value="PgR085_g031"/>
</dbReference>
<dbReference type="InterPro" id="IPR053950">
    <property type="entry name" value="CAP_N"/>
</dbReference>
<dbReference type="GO" id="GO:0019933">
    <property type="term" value="P:cAMP-mediated signaling"/>
    <property type="evidence" value="ECO:0007669"/>
    <property type="project" value="TreeGrafter"/>
</dbReference>
<dbReference type="GO" id="GO:0007015">
    <property type="term" value="P:actin filament organization"/>
    <property type="evidence" value="ECO:0007669"/>
    <property type="project" value="TreeGrafter"/>
</dbReference>
<evidence type="ECO:0000313" key="10">
    <source>
        <dbReference type="WBParaSite" id="PgR085_g031_t15"/>
    </source>
</evidence>
<dbReference type="InterPro" id="IPR013912">
    <property type="entry name" value="Adenylate_cyclase-assoc_CAP_C"/>
</dbReference>
<dbReference type="WBParaSite" id="PgR085_g031_t10">
    <property type="protein sequence ID" value="PgR085_g031_t10"/>
    <property type="gene ID" value="PgR085_g031"/>
</dbReference>
<dbReference type="InterPro" id="IPR017901">
    <property type="entry name" value="C-CAP_CF_C-like"/>
</dbReference>
<dbReference type="WBParaSite" id="PgR085_g031_t06">
    <property type="protein sequence ID" value="PgR085_g031_t06"/>
    <property type="gene ID" value="PgR085_g031"/>
</dbReference>
<dbReference type="InterPro" id="IPR006599">
    <property type="entry name" value="CARP_motif"/>
</dbReference>
<dbReference type="GO" id="GO:0003779">
    <property type="term" value="F:actin binding"/>
    <property type="evidence" value="ECO:0007669"/>
    <property type="project" value="InterPro"/>
</dbReference>
<dbReference type="Gene3D" id="1.25.40.330">
    <property type="entry name" value="Adenylate cyclase-associated CAP, N-terminal domain"/>
    <property type="match status" value="1"/>
</dbReference>
<dbReference type="PANTHER" id="PTHR10652:SF0">
    <property type="entry name" value="ADENYLYL CYCLASE-ASSOCIATED PROTEIN"/>
    <property type="match status" value="1"/>
</dbReference>
<dbReference type="GO" id="GO:0005737">
    <property type="term" value="C:cytoplasm"/>
    <property type="evidence" value="ECO:0007669"/>
    <property type="project" value="TreeGrafter"/>
</dbReference>
<dbReference type="PROSITE" id="PS51329">
    <property type="entry name" value="C_CAP_COFACTOR_C"/>
    <property type="match status" value="1"/>
</dbReference>
<evidence type="ECO:0000313" key="7">
    <source>
        <dbReference type="Proteomes" id="UP000887569"/>
    </source>
</evidence>
<name>A0A915C4V9_PARUN</name>
<dbReference type="SUPFAM" id="SSF69340">
    <property type="entry name" value="C-terminal domain of adenylylcyclase associated protein"/>
    <property type="match status" value="1"/>
</dbReference>